<dbReference type="Proteomes" id="UP000233551">
    <property type="component" value="Unassembled WGS sequence"/>
</dbReference>
<comment type="caution">
    <text evidence="1">The sequence shown here is derived from an EMBL/GenBank/DDBJ whole genome shotgun (WGS) entry which is preliminary data.</text>
</comment>
<name>A0A2I0JAF9_PUNGR</name>
<organism evidence="1 2">
    <name type="scientific">Punica granatum</name>
    <name type="common">Pomegranate</name>
    <dbReference type="NCBI Taxonomy" id="22663"/>
    <lineage>
        <taxon>Eukaryota</taxon>
        <taxon>Viridiplantae</taxon>
        <taxon>Streptophyta</taxon>
        <taxon>Embryophyta</taxon>
        <taxon>Tracheophyta</taxon>
        <taxon>Spermatophyta</taxon>
        <taxon>Magnoliopsida</taxon>
        <taxon>eudicotyledons</taxon>
        <taxon>Gunneridae</taxon>
        <taxon>Pentapetalae</taxon>
        <taxon>rosids</taxon>
        <taxon>malvids</taxon>
        <taxon>Myrtales</taxon>
        <taxon>Lythraceae</taxon>
        <taxon>Punica</taxon>
    </lineage>
</organism>
<proteinExistence type="predicted"/>
<gene>
    <name evidence="1" type="ORF">CRG98_026370</name>
</gene>
<keyword evidence="2" id="KW-1185">Reference proteome</keyword>
<reference evidence="1 2" key="1">
    <citation type="submission" date="2017-11" db="EMBL/GenBank/DDBJ databases">
        <title>De-novo sequencing of pomegranate (Punica granatum L.) genome.</title>
        <authorList>
            <person name="Akparov Z."/>
            <person name="Amiraslanov A."/>
            <person name="Hajiyeva S."/>
            <person name="Abbasov M."/>
            <person name="Kaur K."/>
            <person name="Hamwieh A."/>
            <person name="Solovyev V."/>
            <person name="Salamov A."/>
            <person name="Braich B."/>
            <person name="Kosarev P."/>
            <person name="Mahmoud A."/>
            <person name="Hajiyev E."/>
            <person name="Babayeva S."/>
            <person name="Izzatullayeva V."/>
            <person name="Mammadov A."/>
            <person name="Mammadov A."/>
            <person name="Sharifova S."/>
            <person name="Ojaghi J."/>
            <person name="Eynullazada K."/>
            <person name="Bayramov B."/>
            <person name="Abdulazimova A."/>
            <person name="Shahmuradov I."/>
        </authorList>
    </citation>
    <scope>NUCLEOTIDE SEQUENCE [LARGE SCALE GENOMIC DNA]</scope>
    <source>
        <strain evidence="2">cv. AG2017</strain>
        <tissue evidence="1">Leaf</tissue>
    </source>
</reference>
<evidence type="ECO:0000313" key="2">
    <source>
        <dbReference type="Proteomes" id="UP000233551"/>
    </source>
</evidence>
<sequence length="90" mass="10269">MQIRGQYSKRDLLRKQLATGNRAVPVSVVICTHVCNTRCDAYVAHHQRSSVCIFFRCDAVQLMGVSPVQRLRSFGWGPRGTINRRRTHLS</sequence>
<evidence type="ECO:0000313" key="1">
    <source>
        <dbReference type="EMBL" id="PKI53238.1"/>
    </source>
</evidence>
<protein>
    <submittedName>
        <fullName evidence="1">Uncharacterized protein</fullName>
    </submittedName>
</protein>
<dbReference type="EMBL" id="PGOL01001870">
    <property type="protein sequence ID" value="PKI53238.1"/>
    <property type="molecule type" value="Genomic_DNA"/>
</dbReference>
<accession>A0A2I0JAF9</accession>
<dbReference type="AlphaFoldDB" id="A0A2I0JAF9"/>